<gene>
    <name evidence="1" type="ORF">AVEN_224269_1</name>
</gene>
<dbReference type="AlphaFoldDB" id="A0A4Y2JUI4"/>
<sequence length="79" mass="9001">QKMPIARGISMATLPSSDRTRRCSTAVIRREPMLSAWYGRWQMTRKTPKLPPSKCGQDYMLHQRTVVSINTLSAPWPVA</sequence>
<name>A0A4Y2JUI4_ARAVE</name>
<dbReference type="EMBL" id="BGPR01268976">
    <property type="protein sequence ID" value="GBM93159.1"/>
    <property type="molecule type" value="Genomic_DNA"/>
</dbReference>
<dbReference type="Proteomes" id="UP000499080">
    <property type="component" value="Unassembled WGS sequence"/>
</dbReference>
<accession>A0A4Y2JUI4</accession>
<evidence type="ECO:0000313" key="1">
    <source>
        <dbReference type="EMBL" id="GBM93159.1"/>
    </source>
</evidence>
<feature type="non-terminal residue" evidence="1">
    <location>
        <position position="1"/>
    </location>
</feature>
<comment type="caution">
    <text evidence="1">The sequence shown here is derived from an EMBL/GenBank/DDBJ whole genome shotgun (WGS) entry which is preliminary data.</text>
</comment>
<keyword evidence="2" id="KW-1185">Reference proteome</keyword>
<proteinExistence type="predicted"/>
<evidence type="ECO:0000313" key="2">
    <source>
        <dbReference type="Proteomes" id="UP000499080"/>
    </source>
</evidence>
<organism evidence="1 2">
    <name type="scientific">Araneus ventricosus</name>
    <name type="common">Orbweaver spider</name>
    <name type="synonym">Epeira ventricosa</name>
    <dbReference type="NCBI Taxonomy" id="182803"/>
    <lineage>
        <taxon>Eukaryota</taxon>
        <taxon>Metazoa</taxon>
        <taxon>Ecdysozoa</taxon>
        <taxon>Arthropoda</taxon>
        <taxon>Chelicerata</taxon>
        <taxon>Arachnida</taxon>
        <taxon>Araneae</taxon>
        <taxon>Araneomorphae</taxon>
        <taxon>Entelegynae</taxon>
        <taxon>Araneoidea</taxon>
        <taxon>Araneidae</taxon>
        <taxon>Araneus</taxon>
    </lineage>
</organism>
<protein>
    <submittedName>
        <fullName evidence="1">Uncharacterized protein</fullName>
    </submittedName>
</protein>
<reference evidence="1 2" key="1">
    <citation type="journal article" date="2019" name="Sci. Rep.">
        <title>Orb-weaving spider Araneus ventricosus genome elucidates the spidroin gene catalogue.</title>
        <authorList>
            <person name="Kono N."/>
            <person name="Nakamura H."/>
            <person name="Ohtoshi R."/>
            <person name="Moran D.A.P."/>
            <person name="Shinohara A."/>
            <person name="Yoshida Y."/>
            <person name="Fujiwara M."/>
            <person name="Mori M."/>
            <person name="Tomita M."/>
            <person name="Arakawa K."/>
        </authorList>
    </citation>
    <scope>NUCLEOTIDE SEQUENCE [LARGE SCALE GENOMIC DNA]</scope>
</reference>